<dbReference type="InterPro" id="IPR052158">
    <property type="entry name" value="INH-QAR"/>
</dbReference>
<dbReference type="PANTHER" id="PTHR43130">
    <property type="entry name" value="ARAC-FAMILY TRANSCRIPTIONAL REGULATOR"/>
    <property type="match status" value="1"/>
</dbReference>
<dbReference type="AlphaFoldDB" id="A0A066RMK8"/>
<evidence type="ECO:0000256" key="2">
    <source>
        <dbReference type="ARBA" id="ARBA00023125"/>
    </source>
</evidence>
<evidence type="ECO:0000313" key="6">
    <source>
        <dbReference type="Proteomes" id="UP000027192"/>
    </source>
</evidence>
<dbReference type="InterPro" id="IPR002818">
    <property type="entry name" value="DJ-1/PfpI"/>
</dbReference>
<reference evidence="5 6" key="1">
    <citation type="submission" date="2014-04" db="EMBL/GenBank/DDBJ databases">
        <title>Draft genome sequence of Photobacterium halotolerans S2753: a solonamide, ngercheumicin and holomycin producer.</title>
        <authorList>
            <person name="Machado H.R."/>
            <person name="Gram L."/>
        </authorList>
    </citation>
    <scope>NUCLEOTIDE SEQUENCE [LARGE SCALE GENOMIC DNA]</scope>
    <source>
        <strain evidence="5 6">S2753</strain>
    </source>
</reference>
<keyword evidence="6" id="KW-1185">Reference proteome</keyword>
<dbReference type="PROSITE" id="PS01124">
    <property type="entry name" value="HTH_ARAC_FAMILY_2"/>
    <property type="match status" value="1"/>
</dbReference>
<dbReference type="PANTHER" id="PTHR43130:SF11">
    <property type="entry name" value="TRANSCRIPTIONAL REGULATORY PROTEIN"/>
    <property type="match status" value="1"/>
</dbReference>
<evidence type="ECO:0000313" key="5">
    <source>
        <dbReference type="EMBL" id="KDM90351.1"/>
    </source>
</evidence>
<dbReference type="PROSITE" id="PS00041">
    <property type="entry name" value="HTH_ARAC_FAMILY_1"/>
    <property type="match status" value="1"/>
</dbReference>
<dbReference type="Gene3D" id="1.10.10.60">
    <property type="entry name" value="Homeodomain-like"/>
    <property type="match status" value="2"/>
</dbReference>
<dbReference type="GO" id="GO:0043565">
    <property type="term" value="F:sequence-specific DNA binding"/>
    <property type="evidence" value="ECO:0007669"/>
    <property type="project" value="InterPro"/>
</dbReference>
<proteinExistence type="predicted"/>
<dbReference type="STRING" id="1654360.EA58_17805"/>
<evidence type="ECO:0000259" key="4">
    <source>
        <dbReference type="PROSITE" id="PS01124"/>
    </source>
</evidence>
<name>A0A066RMK8_9GAMM</name>
<dbReference type="Gene3D" id="3.40.50.880">
    <property type="match status" value="1"/>
</dbReference>
<dbReference type="Pfam" id="PF01965">
    <property type="entry name" value="DJ-1_PfpI"/>
    <property type="match status" value="1"/>
</dbReference>
<keyword evidence="3" id="KW-0804">Transcription</keyword>
<dbReference type="InterPro" id="IPR018062">
    <property type="entry name" value="HTH_AraC-typ_CS"/>
</dbReference>
<dbReference type="InterPro" id="IPR009057">
    <property type="entry name" value="Homeodomain-like_sf"/>
</dbReference>
<dbReference type="EMBL" id="JMIB01000034">
    <property type="protein sequence ID" value="KDM90351.1"/>
    <property type="molecule type" value="Genomic_DNA"/>
</dbReference>
<dbReference type="Proteomes" id="UP000027192">
    <property type="component" value="Unassembled WGS sequence"/>
</dbReference>
<dbReference type="SUPFAM" id="SSF52317">
    <property type="entry name" value="Class I glutamine amidotransferase-like"/>
    <property type="match status" value="1"/>
</dbReference>
<dbReference type="InterPro" id="IPR029062">
    <property type="entry name" value="Class_I_gatase-like"/>
</dbReference>
<accession>A0A066RMK8</accession>
<dbReference type="SUPFAM" id="SSF46689">
    <property type="entry name" value="Homeodomain-like"/>
    <property type="match status" value="2"/>
</dbReference>
<dbReference type="OrthoDB" id="9803764at2"/>
<dbReference type="InterPro" id="IPR018060">
    <property type="entry name" value="HTH_AraC"/>
</dbReference>
<dbReference type="SMART" id="SM00342">
    <property type="entry name" value="HTH_ARAC"/>
    <property type="match status" value="1"/>
</dbReference>
<gene>
    <name evidence="5" type="ORF">EA58_17805</name>
</gene>
<comment type="caution">
    <text evidence="5">The sequence shown here is derived from an EMBL/GenBank/DDBJ whole genome shotgun (WGS) entry which is preliminary data.</text>
</comment>
<evidence type="ECO:0000256" key="3">
    <source>
        <dbReference type="ARBA" id="ARBA00023163"/>
    </source>
</evidence>
<protein>
    <submittedName>
        <fullName evidence="5">AraC family transcriptional regulator</fullName>
    </submittedName>
</protein>
<keyword evidence="1" id="KW-0805">Transcription regulation</keyword>
<dbReference type="GO" id="GO:0003700">
    <property type="term" value="F:DNA-binding transcription factor activity"/>
    <property type="evidence" value="ECO:0007669"/>
    <property type="project" value="InterPro"/>
</dbReference>
<feature type="domain" description="HTH araC/xylS-type" evidence="4">
    <location>
        <begin position="220"/>
        <end position="318"/>
    </location>
</feature>
<dbReference type="Pfam" id="PF12833">
    <property type="entry name" value="HTH_18"/>
    <property type="match status" value="1"/>
</dbReference>
<keyword evidence="2" id="KW-0238">DNA-binding</keyword>
<dbReference type="RefSeq" id="WP_036755540.1">
    <property type="nucleotide sequence ID" value="NZ_JAGSGC010000014.1"/>
</dbReference>
<evidence type="ECO:0000256" key="1">
    <source>
        <dbReference type="ARBA" id="ARBA00023015"/>
    </source>
</evidence>
<organism evidence="5 6">
    <name type="scientific">Photobacterium galatheae</name>
    <dbReference type="NCBI Taxonomy" id="1654360"/>
    <lineage>
        <taxon>Bacteria</taxon>
        <taxon>Pseudomonadati</taxon>
        <taxon>Pseudomonadota</taxon>
        <taxon>Gammaproteobacteria</taxon>
        <taxon>Vibrionales</taxon>
        <taxon>Vibrionaceae</taxon>
        <taxon>Photobacterium</taxon>
    </lineage>
</organism>
<sequence>MERKTITLTALAFADAPTTSVSGPIEVLTVAAQLAGAPEPVIHIVTQDNQPIRGLGGVIISPTIDIEKVRQTDILLVGSLGFPDTNLETLEDATLDWLKQFESHDIPIVSICSGAFVLAKAKMLENRTATTHWHFANLFRDMFPNTRLQVDRRVTCDQKRYCTSGISGYSDVMMLIVEQVFGLTIRESCHQFVFGDTDQVQQKALANFIPYRQHNDTLIHQLQDWMHSSPTLEFSVNVLSQRVHLSERQMKRRFKLATGQTPIQYIQQIRLSIAKDKLEKTKQTIEDISREVGYEDVRYFRELFKKSNDMTPLEYRKRYQR</sequence>